<dbReference type="SUPFAM" id="SSF52172">
    <property type="entry name" value="CheY-like"/>
    <property type="match status" value="1"/>
</dbReference>
<protein>
    <recommendedName>
        <fullName evidence="3">histidine kinase</fullName>
        <ecNumber evidence="3">2.7.13.3</ecNumber>
    </recommendedName>
</protein>
<dbReference type="PANTHER" id="PTHR45339:SF1">
    <property type="entry name" value="HYBRID SIGNAL TRANSDUCTION HISTIDINE KINASE J"/>
    <property type="match status" value="1"/>
</dbReference>
<proteinExistence type="predicted"/>
<evidence type="ECO:0000313" key="19">
    <source>
        <dbReference type="EMBL" id="VTR33050.1"/>
    </source>
</evidence>
<evidence type="ECO:0000256" key="6">
    <source>
        <dbReference type="ARBA" id="ARBA00022692"/>
    </source>
</evidence>
<keyword evidence="8" id="KW-0067">ATP-binding</keyword>
<dbReference type="PROSITE" id="PS50110">
    <property type="entry name" value="RESPONSE_REGULATORY"/>
    <property type="match status" value="1"/>
</dbReference>
<evidence type="ECO:0000256" key="12">
    <source>
        <dbReference type="PROSITE-ProRule" id="PRU00110"/>
    </source>
</evidence>
<dbReference type="InterPro" id="IPR001789">
    <property type="entry name" value="Sig_transdc_resp-reg_receiver"/>
</dbReference>
<evidence type="ECO:0000259" key="16">
    <source>
        <dbReference type="PROSITE" id="PS50110"/>
    </source>
</evidence>
<dbReference type="SUPFAM" id="SSF55785">
    <property type="entry name" value="PYP-like sensor domain (PAS domain)"/>
    <property type="match status" value="1"/>
</dbReference>
<evidence type="ECO:0000256" key="14">
    <source>
        <dbReference type="SAM" id="Phobius"/>
    </source>
</evidence>
<organism evidence="19">
    <name type="scientific">Serratia fonticola</name>
    <dbReference type="NCBI Taxonomy" id="47917"/>
    <lineage>
        <taxon>Bacteria</taxon>
        <taxon>Pseudomonadati</taxon>
        <taxon>Pseudomonadota</taxon>
        <taxon>Gammaproteobacteria</taxon>
        <taxon>Enterobacterales</taxon>
        <taxon>Yersiniaceae</taxon>
        <taxon>Serratia</taxon>
    </lineage>
</organism>
<dbReference type="InterPro" id="IPR003661">
    <property type="entry name" value="HisK_dim/P_dom"/>
</dbReference>
<evidence type="ECO:0000256" key="9">
    <source>
        <dbReference type="ARBA" id="ARBA00022989"/>
    </source>
</evidence>
<keyword evidence="5 13" id="KW-0597">Phosphoprotein</keyword>
<evidence type="ECO:0000256" key="7">
    <source>
        <dbReference type="ARBA" id="ARBA00022741"/>
    </source>
</evidence>
<keyword evidence="19" id="KW-0808">Transferase</keyword>
<dbReference type="PROSITE" id="PS50109">
    <property type="entry name" value="HIS_KIN"/>
    <property type="match status" value="1"/>
</dbReference>
<dbReference type="FunFam" id="3.30.565.10:FF:000010">
    <property type="entry name" value="Sensor histidine kinase RcsC"/>
    <property type="match status" value="1"/>
</dbReference>
<evidence type="ECO:0000256" key="1">
    <source>
        <dbReference type="ARBA" id="ARBA00000085"/>
    </source>
</evidence>
<gene>
    <name evidence="19" type="primary">rcsC_8</name>
    <name evidence="19" type="ORF">NCTC12965_03442</name>
</gene>
<dbReference type="CDD" id="cd17546">
    <property type="entry name" value="REC_hyHK_CKI1_RcsC-like"/>
    <property type="match status" value="1"/>
</dbReference>
<feature type="modified residue" description="4-aspartylphosphate" evidence="13">
    <location>
        <position position="603"/>
    </location>
</feature>
<dbReference type="CDD" id="cd16922">
    <property type="entry name" value="HATPase_EvgS-ArcB-TorS-like"/>
    <property type="match status" value="1"/>
</dbReference>
<keyword evidence="10" id="KW-0902">Two-component regulatory system</keyword>
<keyword evidence="4" id="KW-1003">Cell membrane</keyword>
<evidence type="ECO:0000259" key="18">
    <source>
        <dbReference type="PROSITE" id="PS50894"/>
    </source>
</evidence>
<dbReference type="Gene3D" id="3.30.565.10">
    <property type="entry name" value="Histidine kinase-like ATPase, C-terminal domain"/>
    <property type="match status" value="1"/>
</dbReference>
<keyword evidence="6 14" id="KW-0812">Transmembrane</keyword>
<dbReference type="SMART" id="SM00388">
    <property type="entry name" value="HisKA"/>
    <property type="match status" value="1"/>
</dbReference>
<evidence type="ECO:0000256" key="10">
    <source>
        <dbReference type="ARBA" id="ARBA00023012"/>
    </source>
</evidence>
<dbReference type="GO" id="GO:0000155">
    <property type="term" value="F:phosphorelay sensor kinase activity"/>
    <property type="evidence" value="ECO:0007669"/>
    <property type="project" value="InterPro"/>
</dbReference>
<comment type="catalytic activity">
    <reaction evidence="1">
        <text>ATP + protein L-histidine = ADP + protein N-phospho-L-histidine.</text>
        <dbReference type="EC" id="2.7.13.3"/>
    </reaction>
</comment>
<dbReference type="InterPro" id="IPR036097">
    <property type="entry name" value="HisK_dim/P_sf"/>
</dbReference>
<dbReference type="CDD" id="cd00082">
    <property type="entry name" value="HisKA"/>
    <property type="match status" value="1"/>
</dbReference>
<evidence type="ECO:0000256" key="5">
    <source>
        <dbReference type="ARBA" id="ARBA00022553"/>
    </source>
</evidence>
<dbReference type="PROSITE" id="PS50894">
    <property type="entry name" value="HPT"/>
    <property type="match status" value="1"/>
</dbReference>
<dbReference type="InterPro" id="IPR003594">
    <property type="entry name" value="HATPase_dom"/>
</dbReference>
<evidence type="ECO:0000256" key="11">
    <source>
        <dbReference type="ARBA" id="ARBA00023136"/>
    </source>
</evidence>
<evidence type="ECO:0000256" key="2">
    <source>
        <dbReference type="ARBA" id="ARBA00004651"/>
    </source>
</evidence>
<dbReference type="SMART" id="SM00448">
    <property type="entry name" value="REC"/>
    <property type="match status" value="1"/>
</dbReference>
<dbReference type="Pfam" id="PF01627">
    <property type="entry name" value="Hpt"/>
    <property type="match status" value="1"/>
</dbReference>
<dbReference type="InterPro" id="IPR011006">
    <property type="entry name" value="CheY-like_superfamily"/>
</dbReference>
<dbReference type="InterPro" id="IPR008207">
    <property type="entry name" value="Sig_transdc_His_kin_Hpt_dom"/>
</dbReference>
<dbReference type="InterPro" id="IPR036890">
    <property type="entry name" value="HATPase_C_sf"/>
</dbReference>
<evidence type="ECO:0000256" key="13">
    <source>
        <dbReference type="PROSITE-ProRule" id="PRU00169"/>
    </source>
</evidence>
<evidence type="ECO:0000259" key="17">
    <source>
        <dbReference type="PROSITE" id="PS50113"/>
    </source>
</evidence>
<evidence type="ECO:0000256" key="3">
    <source>
        <dbReference type="ARBA" id="ARBA00012438"/>
    </source>
</evidence>
<dbReference type="Gene3D" id="3.30.450.20">
    <property type="entry name" value="PAS domain"/>
    <property type="match status" value="1"/>
</dbReference>
<dbReference type="SUPFAM" id="SSF47384">
    <property type="entry name" value="Homodimeric domain of signal transducing histidine kinase"/>
    <property type="match status" value="1"/>
</dbReference>
<feature type="domain" description="Response regulatory" evidence="16">
    <location>
        <begin position="554"/>
        <end position="668"/>
    </location>
</feature>
<feature type="transmembrane region" description="Helical" evidence="14">
    <location>
        <begin position="29"/>
        <end position="50"/>
    </location>
</feature>
<dbReference type="AlphaFoldDB" id="A0A4U9UHW6"/>
<dbReference type="Gene3D" id="1.10.287.130">
    <property type="match status" value="1"/>
</dbReference>
<dbReference type="GO" id="GO:0005886">
    <property type="term" value="C:plasma membrane"/>
    <property type="evidence" value="ECO:0007669"/>
    <property type="project" value="UniProtKB-SubCell"/>
</dbReference>
<dbReference type="InterPro" id="IPR000700">
    <property type="entry name" value="PAS-assoc_C"/>
</dbReference>
<dbReference type="NCBIfam" id="TIGR00229">
    <property type="entry name" value="sensory_box"/>
    <property type="match status" value="1"/>
</dbReference>
<keyword evidence="19" id="KW-0418">Kinase</keyword>
<evidence type="ECO:0000256" key="8">
    <source>
        <dbReference type="ARBA" id="ARBA00022840"/>
    </source>
</evidence>
<dbReference type="Pfam" id="PF00512">
    <property type="entry name" value="HisKA"/>
    <property type="match status" value="1"/>
</dbReference>
<dbReference type="InterPro" id="IPR000014">
    <property type="entry name" value="PAS"/>
</dbReference>
<dbReference type="PROSITE" id="PS50113">
    <property type="entry name" value="PAC"/>
    <property type="match status" value="1"/>
</dbReference>
<feature type="domain" description="HPt" evidence="18">
    <location>
        <begin position="691"/>
        <end position="787"/>
    </location>
</feature>
<dbReference type="InterPro" id="IPR035965">
    <property type="entry name" value="PAS-like_dom_sf"/>
</dbReference>
<feature type="domain" description="PAC" evidence="17">
    <location>
        <begin position="130"/>
        <end position="180"/>
    </location>
</feature>
<dbReference type="EC" id="2.7.13.3" evidence="3"/>
<dbReference type="InterPro" id="IPR004358">
    <property type="entry name" value="Sig_transdc_His_kin-like_C"/>
</dbReference>
<dbReference type="GO" id="GO:0005524">
    <property type="term" value="F:ATP binding"/>
    <property type="evidence" value="ECO:0007669"/>
    <property type="project" value="UniProtKB-KW"/>
</dbReference>
<dbReference type="Pfam" id="PF00072">
    <property type="entry name" value="Response_reg"/>
    <property type="match status" value="1"/>
</dbReference>
<dbReference type="PANTHER" id="PTHR45339">
    <property type="entry name" value="HYBRID SIGNAL TRANSDUCTION HISTIDINE KINASE J"/>
    <property type="match status" value="1"/>
</dbReference>
<dbReference type="PRINTS" id="PR00344">
    <property type="entry name" value="BCTRLSENSOR"/>
</dbReference>
<keyword evidence="11 14" id="KW-0472">Membrane</keyword>
<feature type="modified residue" description="Phosphohistidine" evidence="12">
    <location>
        <position position="730"/>
    </location>
</feature>
<dbReference type="InterPro" id="IPR036641">
    <property type="entry name" value="HPT_dom_sf"/>
</dbReference>
<accession>A0A4U9UHW6</accession>
<dbReference type="InterPro" id="IPR005467">
    <property type="entry name" value="His_kinase_dom"/>
</dbReference>
<dbReference type="EMBL" id="CABEEZ010000072">
    <property type="protein sequence ID" value="VTR33050.1"/>
    <property type="molecule type" value="Genomic_DNA"/>
</dbReference>
<comment type="subcellular location">
    <subcellularLocation>
        <location evidence="2">Cell membrane</location>
        <topology evidence="2">Multi-pass membrane protein</topology>
    </subcellularLocation>
</comment>
<keyword evidence="9 14" id="KW-1133">Transmembrane helix</keyword>
<reference evidence="19" key="1">
    <citation type="submission" date="2019-05" db="EMBL/GenBank/DDBJ databases">
        <authorList>
            <consortium name="Pathogen Informatics"/>
        </authorList>
    </citation>
    <scope>NUCLEOTIDE SEQUENCE [LARGE SCALE GENOMIC DNA]</scope>
    <source>
        <strain evidence="19">NCTC12965</strain>
    </source>
</reference>
<dbReference type="Pfam" id="PF02518">
    <property type="entry name" value="HATPase_c"/>
    <property type="match status" value="1"/>
</dbReference>
<dbReference type="Gene3D" id="3.40.50.2300">
    <property type="match status" value="1"/>
</dbReference>
<dbReference type="SUPFAM" id="SSF55874">
    <property type="entry name" value="ATPase domain of HSP90 chaperone/DNA topoisomerase II/histidine kinase"/>
    <property type="match status" value="1"/>
</dbReference>
<evidence type="ECO:0000256" key="4">
    <source>
        <dbReference type="ARBA" id="ARBA00022475"/>
    </source>
</evidence>
<sequence>MGETNWLLVFHSSWREIAVTVVRQVGGDAFVTFGAAVLAWCFLIYFKFYIFRPLIRQSQQILESEQLSRTLIETAPVGLGLLQLESGKPLLHSPAMTQMQARLRKAGNSLPAEFAECYRQQEKISASGLVRQELTFVTHDGQSVNLHVSMAPVRYRGADALVVAFIDITDKKLLEQHLIVAREAADKASAAKSSFLAAMSHEIRTPLNAILGNLELLAHSALAEQRDRLDIIRHASDNLLATISDVLDFSKIEAGELHLENIEFDVLEMSAHVLDIFTPSAQAKGLVLWGELGETASQPMIGDPTCLGQVLNNLLSNALKFTERGQVVLRICLDAPASLIRFKVEDTGIGMSALQQQQVFSAFRQADETISRRYGGTGLGLALCTQLAQAMGGELSVTSELGKGSVFQLSLPLSQEAGQVDSPLFNGEQVCLLASMPECRAYLSRVLTAWGLEVDAYQHPAQIDDTALSSLQTLVLWGDKTTWHPDDENRLVEEASRVIDCSNEGPRIPVATGRVLRASVNGLKGLADALRHSLQGQALSEREQGEQILPGKLRVLVAEDNPVNRRLFEEQLWLLGCTVCLAEGGEQALACLQQERFDILLTDLSMPGMDGYTLARQAREAWPMMPIVAVTANATQQEYAECTSVGIAQVLIKPLLLNELKEALLAACGLDMVFSEPLTQAGELVYAPLGKHPLPEDMWDIFENVCRSSFVAIRAAQSIGDITAILQELHKLRGALGVYRFPEAERHLAKIESCLKSARPDTGELLELFLYGLQQELLLRRLSAPAL</sequence>
<name>A0A4U9UHW6_SERFO</name>
<feature type="domain" description="Histidine kinase" evidence="15">
    <location>
        <begin position="198"/>
        <end position="415"/>
    </location>
</feature>
<dbReference type="SUPFAM" id="SSF47226">
    <property type="entry name" value="Histidine-containing phosphotransfer domain, HPT domain"/>
    <property type="match status" value="1"/>
</dbReference>
<dbReference type="SMART" id="SM00387">
    <property type="entry name" value="HATPase_c"/>
    <property type="match status" value="1"/>
</dbReference>
<evidence type="ECO:0000259" key="15">
    <source>
        <dbReference type="PROSITE" id="PS50109"/>
    </source>
</evidence>
<keyword evidence="7" id="KW-0547">Nucleotide-binding</keyword>